<organism evidence="2 3">
    <name type="scientific">Hoeflea halophila</name>
    <dbReference type="NCBI Taxonomy" id="714899"/>
    <lineage>
        <taxon>Bacteria</taxon>
        <taxon>Pseudomonadati</taxon>
        <taxon>Pseudomonadota</taxon>
        <taxon>Alphaproteobacteria</taxon>
        <taxon>Hyphomicrobiales</taxon>
        <taxon>Rhizobiaceae</taxon>
        <taxon>Hoeflea</taxon>
    </lineage>
</organism>
<sequence length="196" mass="21605">MTNRIPPRSGTAFELKKGQLLTVVDPEGEQVSDLVAYNAEDTREYLSSGRSIDYAGRMFLTTGDILYSNRSVPMLKIVEDEVGRHDFSLTPCSRDTFRIIYGDKDPHHGCQGNLENALAPYGIGPDAIPTAFNVFMHVAVDSDSGEIKVLPPKSKPGQKTVFRAEMDLIIAMTACSAGQSNNFRYKPIDFRIDNAA</sequence>
<reference evidence="3" key="1">
    <citation type="submission" date="2017-08" db="EMBL/GenBank/DDBJ databases">
        <authorList>
            <person name="Varghese N."/>
            <person name="Submissions S."/>
        </authorList>
    </citation>
    <scope>NUCLEOTIDE SEQUENCE [LARGE SCALE GENOMIC DNA]</scope>
    <source>
        <strain evidence="3">KCTC 23107</strain>
    </source>
</reference>
<dbReference type="Proteomes" id="UP000219465">
    <property type="component" value="Unassembled WGS sequence"/>
</dbReference>
<evidence type="ECO:0000313" key="3">
    <source>
        <dbReference type="Proteomes" id="UP000219465"/>
    </source>
</evidence>
<accession>A0A286IG40</accession>
<dbReference type="PANTHER" id="PTHR31527:SF0">
    <property type="entry name" value="RE64534P"/>
    <property type="match status" value="1"/>
</dbReference>
<dbReference type="RefSeq" id="WP_097108769.1">
    <property type="nucleotide sequence ID" value="NZ_OCPC01000005.1"/>
</dbReference>
<proteinExistence type="predicted"/>
<protein>
    <recommendedName>
        <fullName evidence="1">DUF1989 domain-containing protein</fullName>
    </recommendedName>
</protein>
<dbReference type="PANTHER" id="PTHR31527">
    <property type="entry name" value="RE64534P"/>
    <property type="match status" value="1"/>
</dbReference>
<dbReference type="InterPro" id="IPR018959">
    <property type="entry name" value="DUF1989"/>
</dbReference>
<name>A0A286IG40_9HYPH</name>
<evidence type="ECO:0000259" key="1">
    <source>
        <dbReference type="Pfam" id="PF09347"/>
    </source>
</evidence>
<evidence type="ECO:0000313" key="2">
    <source>
        <dbReference type="EMBL" id="SOE18274.1"/>
    </source>
</evidence>
<dbReference type="AlphaFoldDB" id="A0A286IG40"/>
<feature type="domain" description="DUF1989" evidence="1">
    <location>
        <begin position="4"/>
        <end position="169"/>
    </location>
</feature>
<dbReference type="OrthoDB" id="9800828at2"/>
<keyword evidence="3" id="KW-1185">Reference proteome</keyword>
<dbReference type="Pfam" id="PF09347">
    <property type="entry name" value="DUF1989"/>
    <property type="match status" value="1"/>
</dbReference>
<gene>
    <name evidence="2" type="ORF">SAMN05877838_3195</name>
</gene>
<dbReference type="EMBL" id="OCPC01000005">
    <property type="protein sequence ID" value="SOE18274.1"/>
    <property type="molecule type" value="Genomic_DNA"/>
</dbReference>